<accession>A0A8D2G0F6</accession>
<evidence type="ECO:0000256" key="1">
    <source>
        <dbReference type="SAM" id="MobiDB-lite"/>
    </source>
</evidence>
<reference evidence="2" key="1">
    <citation type="submission" date="2018-05" db="EMBL/GenBank/DDBJ databases">
        <title>Whole genome of Theropithecus gelada.</title>
        <authorList>
            <person name="Chiou K.L."/>
            <person name="Snyder-Mackler N."/>
        </authorList>
    </citation>
    <scope>NUCLEOTIDE SEQUENCE [LARGE SCALE GENOMIC DNA]</scope>
</reference>
<organism evidence="2 3">
    <name type="scientific">Theropithecus gelada</name>
    <name type="common">Gelada baboon</name>
    <dbReference type="NCBI Taxonomy" id="9565"/>
    <lineage>
        <taxon>Eukaryota</taxon>
        <taxon>Metazoa</taxon>
        <taxon>Chordata</taxon>
        <taxon>Craniata</taxon>
        <taxon>Vertebrata</taxon>
        <taxon>Euteleostomi</taxon>
        <taxon>Mammalia</taxon>
        <taxon>Eutheria</taxon>
        <taxon>Euarchontoglires</taxon>
        <taxon>Primates</taxon>
        <taxon>Haplorrhini</taxon>
        <taxon>Catarrhini</taxon>
        <taxon>Cercopithecidae</taxon>
        <taxon>Cercopithecinae</taxon>
        <taxon>Theropithecus</taxon>
    </lineage>
</organism>
<evidence type="ECO:0000313" key="3">
    <source>
        <dbReference type="Proteomes" id="UP000694411"/>
    </source>
</evidence>
<reference evidence="2" key="3">
    <citation type="submission" date="2025-09" db="UniProtKB">
        <authorList>
            <consortium name="Ensembl"/>
        </authorList>
    </citation>
    <scope>IDENTIFICATION</scope>
</reference>
<keyword evidence="3" id="KW-1185">Reference proteome</keyword>
<dbReference type="AlphaFoldDB" id="A0A8D2G0F6"/>
<protein>
    <submittedName>
        <fullName evidence="2">Uncharacterized protein</fullName>
    </submittedName>
</protein>
<reference evidence="2" key="2">
    <citation type="submission" date="2025-08" db="UniProtKB">
        <authorList>
            <consortium name="Ensembl"/>
        </authorList>
    </citation>
    <scope>IDENTIFICATION</scope>
</reference>
<dbReference type="Proteomes" id="UP000694411">
    <property type="component" value="Chromosome 14"/>
</dbReference>
<sequence>MFPQRPFLYRFLTYADKFFLFLPWGSSPTSGCMFPPPCSAGFSLLTFSTAPASPALSEPPPAPPPPNLSFPPN</sequence>
<feature type="compositionally biased region" description="Pro residues" evidence="1">
    <location>
        <begin position="57"/>
        <end position="73"/>
    </location>
</feature>
<feature type="region of interest" description="Disordered" evidence="1">
    <location>
        <begin position="52"/>
        <end position="73"/>
    </location>
</feature>
<proteinExistence type="predicted"/>
<evidence type="ECO:0000313" key="2">
    <source>
        <dbReference type="Ensembl" id="ENSTGEP00000028262.1"/>
    </source>
</evidence>
<dbReference type="Ensembl" id="ENSTGET00000033679.1">
    <property type="protein sequence ID" value="ENSTGEP00000028262.1"/>
    <property type="gene ID" value="ENSTGEG00000022760.1"/>
</dbReference>
<name>A0A8D2G0F6_THEGE</name>